<gene>
    <name evidence="1" type="ORF">B4098_1090</name>
</gene>
<dbReference type="EMBL" id="LQYG01000037">
    <property type="protein sequence ID" value="KYC63673.1"/>
    <property type="molecule type" value="Genomic_DNA"/>
</dbReference>
<dbReference type="AlphaFoldDB" id="A0A150K288"/>
<sequence>MFIHPHQLLSGMAGRSAIRRAFLIRSPASFSTCTGRLCRIHTTICVFSAPIQTVPDEKENTRFARNPLPGWAAGGNL</sequence>
<name>A0A150K288_HEYCO</name>
<evidence type="ECO:0000313" key="2">
    <source>
        <dbReference type="Proteomes" id="UP000075288"/>
    </source>
</evidence>
<dbReference type="Proteomes" id="UP000075288">
    <property type="component" value="Unassembled WGS sequence"/>
</dbReference>
<organism evidence="1 2">
    <name type="scientific">Heyndrickxia coagulans</name>
    <name type="common">Weizmannia coagulans</name>
    <dbReference type="NCBI Taxonomy" id="1398"/>
    <lineage>
        <taxon>Bacteria</taxon>
        <taxon>Bacillati</taxon>
        <taxon>Bacillota</taxon>
        <taxon>Bacilli</taxon>
        <taxon>Bacillales</taxon>
        <taxon>Bacillaceae</taxon>
        <taxon>Heyndrickxia</taxon>
    </lineage>
</organism>
<reference evidence="1 2" key="1">
    <citation type="submission" date="2016-01" db="EMBL/GenBank/DDBJ databases">
        <title>Genome Sequences of Twelve Sporeforming Bacillus Species Isolated from Foods.</title>
        <authorList>
            <person name="Berendsen E.M."/>
            <person name="Wells-Bennik M.H."/>
            <person name="Krawcyk A.O."/>
            <person name="De Jong A."/>
            <person name="Holsappel S."/>
            <person name="Eijlander R.T."/>
            <person name="Kuipers O.P."/>
        </authorList>
    </citation>
    <scope>NUCLEOTIDE SEQUENCE [LARGE SCALE GENOMIC DNA]</scope>
    <source>
        <strain evidence="1 2">B4098</strain>
    </source>
</reference>
<comment type="caution">
    <text evidence="1">The sequence shown here is derived from an EMBL/GenBank/DDBJ whole genome shotgun (WGS) entry which is preliminary data.</text>
</comment>
<protein>
    <submittedName>
        <fullName evidence="1">Uncharacterized protein</fullName>
    </submittedName>
</protein>
<proteinExistence type="predicted"/>
<accession>A0A150K288</accession>
<evidence type="ECO:0000313" key="1">
    <source>
        <dbReference type="EMBL" id="KYC63673.1"/>
    </source>
</evidence>